<dbReference type="RefSeq" id="WP_192279470.1">
    <property type="nucleotide sequence ID" value="NZ_JACZDF010000003.1"/>
</dbReference>
<evidence type="ECO:0000256" key="7">
    <source>
        <dbReference type="ARBA" id="ARBA00023136"/>
    </source>
</evidence>
<evidence type="ECO:0000313" key="10">
    <source>
        <dbReference type="EMBL" id="MBD9699447.1"/>
    </source>
</evidence>
<evidence type="ECO:0000256" key="2">
    <source>
        <dbReference type="ARBA" id="ARBA00007935"/>
    </source>
</evidence>
<dbReference type="InterPro" id="IPR000522">
    <property type="entry name" value="ABC_transptr_permease_BtuC"/>
</dbReference>
<evidence type="ECO:0000256" key="3">
    <source>
        <dbReference type="ARBA" id="ARBA00022448"/>
    </source>
</evidence>
<protein>
    <submittedName>
        <fullName evidence="10">Iron chelate uptake ABC transporter family permease subunit</fullName>
    </submittedName>
</protein>
<evidence type="ECO:0000256" key="8">
    <source>
        <dbReference type="SAM" id="MobiDB-lite"/>
    </source>
</evidence>
<feature type="transmembrane region" description="Helical" evidence="9">
    <location>
        <begin position="108"/>
        <end position="135"/>
    </location>
</feature>
<evidence type="ECO:0000256" key="1">
    <source>
        <dbReference type="ARBA" id="ARBA00004651"/>
    </source>
</evidence>
<feature type="transmembrane region" description="Helical" evidence="9">
    <location>
        <begin position="325"/>
        <end position="348"/>
    </location>
</feature>
<dbReference type="Pfam" id="PF01032">
    <property type="entry name" value="FecCD"/>
    <property type="match status" value="1"/>
</dbReference>
<accession>A0ABR9DSY2</accession>
<keyword evidence="3" id="KW-0813">Transport</keyword>
<sequence length="353" mass="36888">MADTLLAPVEAPPAPDRATVPRRSGPFTSRSAARRYVLLVAGLVLVALGLTAVYLLVGNPGRPGSTGYWLVAQRRATSIVVIAIVAFCQGLATVAFQTVTGNRIVTPAILGFEALYVTVQTAGVYLLGVAGITALSGVPQLLLQIGLMVTLAVALFGWLLSGRFGNLHVMLLVGVVLGTGLRSVSSFMQRLLTPSEFDVLTARMFGSVSNADPSYLPVVVPLAALAGGALLWRSRRLDVLALGAPVAAGLGVDHKRETRVVLTLVAVLVAVSTALVGPMTFLGFLAATIAYQVAGTFSHRHVLPVAVLTAFVVLAGAYVTLKHVFYAQGMVSIVVELVGGTVFLVVLLRKGRL</sequence>
<keyword evidence="5 9" id="KW-0812">Transmembrane</keyword>
<dbReference type="PANTHER" id="PTHR30472:SF19">
    <property type="entry name" value="PETROBACTIN IMPORT SYSTEM PERMEASE PROTEIN YCLO"/>
    <property type="match status" value="1"/>
</dbReference>
<evidence type="ECO:0000256" key="6">
    <source>
        <dbReference type="ARBA" id="ARBA00022989"/>
    </source>
</evidence>
<organism evidence="10 11">
    <name type="scientific">Flavimobilis rhizosphaerae</name>
    <dbReference type="NCBI Taxonomy" id="2775421"/>
    <lineage>
        <taxon>Bacteria</taxon>
        <taxon>Bacillati</taxon>
        <taxon>Actinomycetota</taxon>
        <taxon>Actinomycetes</taxon>
        <taxon>Micrococcales</taxon>
        <taxon>Jonesiaceae</taxon>
        <taxon>Flavimobilis</taxon>
    </lineage>
</organism>
<proteinExistence type="inferred from homology"/>
<name>A0ABR9DSY2_9MICO</name>
<comment type="subcellular location">
    <subcellularLocation>
        <location evidence="1">Cell membrane</location>
        <topology evidence="1">Multi-pass membrane protein</topology>
    </subcellularLocation>
</comment>
<comment type="similarity">
    <text evidence="2">Belongs to the binding-protein-dependent transport system permease family. FecCD subfamily.</text>
</comment>
<gene>
    <name evidence="10" type="ORF">IGS67_08085</name>
</gene>
<dbReference type="InterPro" id="IPR037294">
    <property type="entry name" value="ABC_BtuC-like"/>
</dbReference>
<evidence type="ECO:0000256" key="5">
    <source>
        <dbReference type="ARBA" id="ARBA00022692"/>
    </source>
</evidence>
<keyword evidence="6 9" id="KW-1133">Transmembrane helix</keyword>
<dbReference type="EMBL" id="JACZDF010000003">
    <property type="protein sequence ID" value="MBD9699447.1"/>
    <property type="molecule type" value="Genomic_DNA"/>
</dbReference>
<feature type="transmembrane region" description="Helical" evidence="9">
    <location>
        <begin position="302"/>
        <end position="319"/>
    </location>
</feature>
<evidence type="ECO:0000256" key="4">
    <source>
        <dbReference type="ARBA" id="ARBA00022475"/>
    </source>
</evidence>
<evidence type="ECO:0000256" key="9">
    <source>
        <dbReference type="SAM" id="Phobius"/>
    </source>
</evidence>
<dbReference type="PANTHER" id="PTHR30472">
    <property type="entry name" value="FERRIC ENTEROBACTIN TRANSPORT SYSTEM PERMEASE PROTEIN"/>
    <property type="match status" value="1"/>
</dbReference>
<keyword evidence="11" id="KW-1185">Reference proteome</keyword>
<feature type="transmembrane region" description="Helical" evidence="9">
    <location>
        <begin position="36"/>
        <end position="57"/>
    </location>
</feature>
<feature type="transmembrane region" description="Helical" evidence="9">
    <location>
        <begin position="214"/>
        <end position="232"/>
    </location>
</feature>
<comment type="caution">
    <text evidence="10">The sequence shown here is derived from an EMBL/GenBank/DDBJ whole genome shotgun (WGS) entry which is preliminary data.</text>
</comment>
<feature type="transmembrane region" description="Helical" evidence="9">
    <location>
        <begin position="141"/>
        <end position="160"/>
    </location>
</feature>
<keyword evidence="7 9" id="KW-0472">Membrane</keyword>
<dbReference type="Proteomes" id="UP000642107">
    <property type="component" value="Unassembled WGS sequence"/>
</dbReference>
<evidence type="ECO:0000313" key="11">
    <source>
        <dbReference type="Proteomes" id="UP000642107"/>
    </source>
</evidence>
<reference evidence="10 11" key="1">
    <citation type="submission" date="2020-09" db="EMBL/GenBank/DDBJ databases">
        <title>Flavimobilis rhizosphaerae sp. nov., isolated from rhizosphere soil of Spartina alterniflora.</title>
        <authorList>
            <person name="Hanqin C."/>
        </authorList>
    </citation>
    <scope>NUCLEOTIDE SEQUENCE [LARGE SCALE GENOMIC DNA]</scope>
    <source>
        <strain evidence="10 11">GY 10621</strain>
    </source>
</reference>
<dbReference type="Gene3D" id="1.10.3470.10">
    <property type="entry name" value="ABC transporter involved in vitamin B12 uptake, BtuC"/>
    <property type="match status" value="1"/>
</dbReference>
<dbReference type="SUPFAM" id="SSF81345">
    <property type="entry name" value="ABC transporter involved in vitamin B12 uptake, BtuC"/>
    <property type="match status" value="1"/>
</dbReference>
<feature type="transmembrane region" description="Helical" evidence="9">
    <location>
        <begin position="260"/>
        <end position="290"/>
    </location>
</feature>
<feature type="transmembrane region" description="Helical" evidence="9">
    <location>
        <begin position="77"/>
        <end position="96"/>
    </location>
</feature>
<feature type="region of interest" description="Disordered" evidence="8">
    <location>
        <begin position="1"/>
        <end position="26"/>
    </location>
</feature>
<keyword evidence="4" id="KW-1003">Cell membrane</keyword>